<evidence type="ECO:0000313" key="2">
    <source>
        <dbReference type="Proteomes" id="UP001055072"/>
    </source>
</evidence>
<sequence>MCTDCGKVTHWGLPGAGARDPGSLCFQNTIIDRKPIVLTSPPPYRTCRDLIFVSLYARILHCLELVSDLGIDEYAAVTTYDGLKGHAEVIYDRFVKSNTTDDLRHGTLCIKDIDGKPTLVYDDKDRDVVFENALLFNRDALIMREFNDAIKAGDSGRILISLKILAAFYRGSGRTEYAYETLVTLHNTTHIWPAPLRRIILNNWLVNTTGRANGFIPLDLLQEHQNFWIT</sequence>
<evidence type="ECO:0000313" key="1">
    <source>
        <dbReference type="EMBL" id="KAI0086095.1"/>
    </source>
</evidence>
<comment type="caution">
    <text evidence="1">The sequence shown here is derived from an EMBL/GenBank/DDBJ whole genome shotgun (WGS) entry which is preliminary data.</text>
</comment>
<accession>A0ACB8TVQ4</accession>
<keyword evidence="2" id="KW-1185">Reference proteome</keyword>
<name>A0ACB8TVQ4_9APHY</name>
<reference evidence="1" key="1">
    <citation type="journal article" date="2021" name="Environ. Microbiol.">
        <title>Gene family expansions and transcriptome signatures uncover fungal adaptations to wood decay.</title>
        <authorList>
            <person name="Hage H."/>
            <person name="Miyauchi S."/>
            <person name="Viragh M."/>
            <person name="Drula E."/>
            <person name="Min B."/>
            <person name="Chaduli D."/>
            <person name="Navarro D."/>
            <person name="Favel A."/>
            <person name="Norest M."/>
            <person name="Lesage-Meessen L."/>
            <person name="Balint B."/>
            <person name="Merenyi Z."/>
            <person name="de Eugenio L."/>
            <person name="Morin E."/>
            <person name="Martinez A.T."/>
            <person name="Baldrian P."/>
            <person name="Stursova M."/>
            <person name="Martinez M.J."/>
            <person name="Novotny C."/>
            <person name="Magnuson J.K."/>
            <person name="Spatafora J.W."/>
            <person name="Maurice S."/>
            <person name="Pangilinan J."/>
            <person name="Andreopoulos W."/>
            <person name="LaButti K."/>
            <person name="Hundley H."/>
            <person name="Na H."/>
            <person name="Kuo A."/>
            <person name="Barry K."/>
            <person name="Lipzen A."/>
            <person name="Henrissat B."/>
            <person name="Riley R."/>
            <person name="Ahrendt S."/>
            <person name="Nagy L.G."/>
            <person name="Grigoriev I.V."/>
            <person name="Martin F."/>
            <person name="Rosso M.N."/>
        </authorList>
    </citation>
    <scope>NUCLEOTIDE SEQUENCE</scope>
    <source>
        <strain evidence="1">CBS 384.51</strain>
    </source>
</reference>
<dbReference type="Proteomes" id="UP001055072">
    <property type="component" value="Unassembled WGS sequence"/>
</dbReference>
<gene>
    <name evidence="1" type="ORF">BDY19DRAFT_379635</name>
</gene>
<proteinExistence type="predicted"/>
<protein>
    <submittedName>
        <fullName evidence="1">Uncharacterized protein</fullName>
    </submittedName>
</protein>
<dbReference type="EMBL" id="MU274926">
    <property type="protein sequence ID" value="KAI0086095.1"/>
    <property type="molecule type" value="Genomic_DNA"/>
</dbReference>
<organism evidence="1 2">
    <name type="scientific">Irpex rosettiformis</name>
    <dbReference type="NCBI Taxonomy" id="378272"/>
    <lineage>
        <taxon>Eukaryota</taxon>
        <taxon>Fungi</taxon>
        <taxon>Dikarya</taxon>
        <taxon>Basidiomycota</taxon>
        <taxon>Agaricomycotina</taxon>
        <taxon>Agaricomycetes</taxon>
        <taxon>Polyporales</taxon>
        <taxon>Irpicaceae</taxon>
        <taxon>Irpex</taxon>
    </lineage>
</organism>